<keyword evidence="2" id="KW-1185">Reference proteome</keyword>
<evidence type="ECO:0000313" key="2">
    <source>
        <dbReference type="Proteomes" id="UP000507245"/>
    </source>
</evidence>
<evidence type="ECO:0000313" key="1">
    <source>
        <dbReference type="EMBL" id="CAB4316754.1"/>
    </source>
</evidence>
<accession>A0A6J5Y039</accession>
<protein>
    <submittedName>
        <fullName evidence="1">Uncharacterized protein</fullName>
    </submittedName>
</protein>
<organism evidence="1 2">
    <name type="scientific">Prunus armeniaca</name>
    <name type="common">Apricot</name>
    <name type="synonym">Armeniaca vulgaris</name>
    <dbReference type="NCBI Taxonomy" id="36596"/>
    <lineage>
        <taxon>Eukaryota</taxon>
        <taxon>Viridiplantae</taxon>
        <taxon>Streptophyta</taxon>
        <taxon>Embryophyta</taxon>
        <taxon>Tracheophyta</taxon>
        <taxon>Spermatophyta</taxon>
        <taxon>Magnoliopsida</taxon>
        <taxon>eudicotyledons</taxon>
        <taxon>Gunneridae</taxon>
        <taxon>Pentapetalae</taxon>
        <taxon>rosids</taxon>
        <taxon>fabids</taxon>
        <taxon>Rosales</taxon>
        <taxon>Rosaceae</taxon>
        <taxon>Amygdaloideae</taxon>
        <taxon>Amygdaleae</taxon>
        <taxon>Prunus</taxon>
    </lineage>
</organism>
<dbReference type="Proteomes" id="UP000507245">
    <property type="component" value="Unassembled WGS sequence"/>
</dbReference>
<name>A0A6J5Y039_PRUAR</name>
<gene>
    <name evidence="1" type="ORF">ORAREDHAP_LOCUS42978</name>
</gene>
<dbReference type="EMBL" id="CAEKKB010000007">
    <property type="protein sequence ID" value="CAB4316754.1"/>
    <property type="molecule type" value="Genomic_DNA"/>
</dbReference>
<sequence length="59" mass="6594">MPASPTFNLVKSVVTHQNLPDSEIPGVKPWIGKKIHEVGLDDLELTLGIFNFFFFTHGI</sequence>
<dbReference type="AlphaFoldDB" id="A0A6J5Y039"/>
<proteinExistence type="predicted"/>
<dbReference type="OrthoDB" id="775852at2759"/>
<reference evidence="2" key="1">
    <citation type="journal article" date="2020" name="Genome Biol.">
        <title>Gamete binning: chromosome-level and haplotype-resolved genome assembly enabled by high-throughput single-cell sequencing of gamete genomes.</title>
        <authorList>
            <person name="Campoy J.A."/>
            <person name="Sun H."/>
            <person name="Goel M."/>
            <person name="Jiao W.-B."/>
            <person name="Folz-Donahue K."/>
            <person name="Wang N."/>
            <person name="Rubio M."/>
            <person name="Liu C."/>
            <person name="Kukat C."/>
            <person name="Ruiz D."/>
            <person name="Huettel B."/>
            <person name="Schneeberger K."/>
        </authorList>
    </citation>
    <scope>NUCLEOTIDE SEQUENCE [LARGE SCALE GENOMIC DNA]</scope>
    <source>
        <strain evidence="2">cv. Rojo Pasion</strain>
    </source>
</reference>